<proteinExistence type="predicted"/>
<sequence length="82" mass="9265">MLSGNRLELKFVDELKLVCWCSSDFIHLLIWTKTKLIQLLTLETNRVTLIIGSLKPSVFLQSEVKSGIRQATVGSSFSDTEH</sequence>
<organism evidence="1">
    <name type="scientific">Arundo donax</name>
    <name type="common">Giant reed</name>
    <name type="synonym">Donax arundinaceus</name>
    <dbReference type="NCBI Taxonomy" id="35708"/>
    <lineage>
        <taxon>Eukaryota</taxon>
        <taxon>Viridiplantae</taxon>
        <taxon>Streptophyta</taxon>
        <taxon>Embryophyta</taxon>
        <taxon>Tracheophyta</taxon>
        <taxon>Spermatophyta</taxon>
        <taxon>Magnoliopsida</taxon>
        <taxon>Liliopsida</taxon>
        <taxon>Poales</taxon>
        <taxon>Poaceae</taxon>
        <taxon>PACMAD clade</taxon>
        <taxon>Arundinoideae</taxon>
        <taxon>Arundineae</taxon>
        <taxon>Arundo</taxon>
    </lineage>
</organism>
<reference evidence="1" key="1">
    <citation type="submission" date="2014-09" db="EMBL/GenBank/DDBJ databases">
        <authorList>
            <person name="Magalhaes I.L.F."/>
            <person name="Oliveira U."/>
            <person name="Santos F.R."/>
            <person name="Vidigal T.H.D.A."/>
            <person name="Brescovit A.D."/>
            <person name="Santos A.J."/>
        </authorList>
    </citation>
    <scope>NUCLEOTIDE SEQUENCE</scope>
    <source>
        <tissue evidence="1">Shoot tissue taken approximately 20 cm above the soil surface</tissue>
    </source>
</reference>
<accession>A0A0A9A1N3</accession>
<dbReference type="AlphaFoldDB" id="A0A0A9A1N3"/>
<dbReference type="EMBL" id="GBRH01254975">
    <property type="protein sequence ID" value="JAD42920.1"/>
    <property type="molecule type" value="Transcribed_RNA"/>
</dbReference>
<name>A0A0A9A1N3_ARUDO</name>
<reference evidence="1" key="2">
    <citation type="journal article" date="2015" name="Data Brief">
        <title>Shoot transcriptome of the giant reed, Arundo donax.</title>
        <authorList>
            <person name="Barrero R.A."/>
            <person name="Guerrero F.D."/>
            <person name="Moolhuijzen P."/>
            <person name="Goolsby J.A."/>
            <person name="Tidwell J."/>
            <person name="Bellgard S.E."/>
            <person name="Bellgard M.I."/>
        </authorList>
    </citation>
    <scope>NUCLEOTIDE SEQUENCE</scope>
    <source>
        <tissue evidence="1">Shoot tissue taken approximately 20 cm above the soil surface</tissue>
    </source>
</reference>
<evidence type="ECO:0000313" key="1">
    <source>
        <dbReference type="EMBL" id="JAD42920.1"/>
    </source>
</evidence>
<protein>
    <submittedName>
        <fullName evidence="1">Uncharacterized protein</fullName>
    </submittedName>
</protein>